<dbReference type="GO" id="GO:0006747">
    <property type="term" value="P:FAD biosynthetic process"/>
    <property type="evidence" value="ECO:0007669"/>
    <property type="project" value="TreeGrafter"/>
</dbReference>
<dbReference type="EMBL" id="GGYP01005108">
    <property type="protein sequence ID" value="MDE49879.1"/>
    <property type="molecule type" value="Transcribed_RNA"/>
</dbReference>
<dbReference type="PANTHER" id="PTHR23293:SF9">
    <property type="entry name" value="FAD SYNTHASE"/>
    <property type="match status" value="1"/>
</dbReference>
<evidence type="ECO:0000256" key="12">
    <source>
        <dbReference type="ARBA" id="ARBA00049494"/>
    </source>
</evidence>
<keyword evidence="5" id="KW-0808">Transferase</keyword>
<name>A0A6G1SHP0_9ACAR</name>
<evidence type="ECO:0000313" key="14">
    <source>
        <dbReference type="EMBL" id="MDE49879.1"/>
    </source>
</evidence>
<dbReference type="SUPFAM" id="SSF52402">
    <property type="entry name" value="Adenine nucleotide alpha hydrolases-like"/>
    <property type="match status" value="1"/>
</dbReference>
<evidence type="ECO:0000256" key="1">
    <source>
        <dbReference type="ARBA" id="ARBA00004726"/>
    </source>
</evidence>
<reference evidence="14" key="1">
    <citation type="submission" date="2018-10" db="EMBL/GenBank/DDBJ databases">
        <title>Transcriptome assembly of Aceria tosichella (Wheat curl mite) Type 2.</title>
        <authorList>
            <person name="Scully E.D."/>
            <person name="Geib S.M."/>
            <person name="Palmer N.A."/>
            <person name="Gupta A.K."/>
            <person name="Sarath G."/>
            <person name="Tatineni S."/>
        </authorList>
    </citation>
    <scope>NUCLEOTIDE SEQUENCE</scope>
    <source>
        <strain evidence="14">LincolnNE</strain>
    </source>
</reference>
<feature type="domain" description="Phosphoadenosine phosphosulphate reductase" evidence="13">
    <location>
        <begin position="37"/>
        <end position="194"/>
    </location>
</feature>
<evidence type="ECO:0000256" key="7">
    <source>
        <dbReference type="ARBA" id="ARBA00022741"/>
    </source>
</evidence>
<keyword evidence="8" id="KW-0274">FAD</keyword>
<sequence length="231" mass="26988">MDPMSKIIKYAQVHKHVQESIEIIERAFSKYKIENTCLSFNGGKDCTAVLHLVHSVSRKFSVNNNDEPKLAVFYAQLPNHFQEESDFVSEIVKRYNLKLLQYSTSSLKESLRRLKQDVPEIEAIFIGTRRDDFKGAIDMPPEAPTDNDWPQYMRINPIVKWSYSQVWDFIRELQVPYCDLYNQGYSSLGTSDNTIKNSSLLRYKDGQPYYLPAWHLASSKEERRSRSEEEC</sequence>
<evidence type="ECO:0000256" key="11">
    <source>
        <dbReference type="ARBA" id="ARBA00031871"/>
    </source>
</evidence>
<keyword evidence="7" id="KW-0547">Nucleotide-binding</keyword>
<dbReference type="InterPro" id="IPR002500">
    <property type="entry name" value="PAPS_reduct_dom"/>
</dbReference>
<keyword evidence="3" id="KW-0285">Flavoprotein</keyword>
<evidence type="ECO:0000256" key="6">
    <source>
        <dbReference type="ARBA" id="ARBA00022695"/>
    </source>
</evidence>
<keyword evidence="9" id="KW-0067">ATP-binding</keyword>
<evidence type="ECO:0000256" key="5">
    <source>
        <dbReference type="ARBA" id="ARBA00022679"/>
    </source>
</evidence>
<dbReference type="GO" id="GO:0003919">
    <property type="term" value="F:FMN adenylyltransferase activity"/>
    <property type="evidence" value="ECO:0007669"/>
    <property type="project" value="UniProtKB-EC"/>
</dbReference>
<organism evidence="14">
    <name type="scientific">Aceria tosichella</name>
    <name type="common">wheat curl mite</name>
    <dbReference type="NCBI Taxonomy" id="561515"/>
    <lineage>
        <taxon>Eukaryota</taxon>
        <taxon>Metazoa</taxon>
        <taxon>Ecdysozoa</taxon>
        <taxon>Arthropoda</taxon>
        <taxon>Chelicerata</taxon>
        <taxon>Arachnida</taxon>
        <taxon>Acari</taxon>
        <taxon>Acariformes</taxon>
        <taxon>Trombidiformes</taxon>
        <taxon>Prostigmata</taxon>
        <taxon>Eupodina</taxon>
        <taxon>Eriophyoidea</taxon>
        <taxon>Eriophyidae</taxon>
        <taxon>Eriophyinae</taxon>
        <taxon>Aceriini</taxon>
        <taxon>Aceria</taxon>
    </lineage>
</organism>
<comment type="pathway">
    <text evidence="1">Cofactor biosynthesis; FAD biosynthesis; FAD from FMN: step 1/1.</text>
</comment>
<evidence type="ECO:0000256" key="9">
    <source>
        <dbReference type="ARBA" id="ARBA00022840"/>
    </source>
</evidence>
<evidence type="ECO:0000256" key="3">
    <source>
        <dbReference type="ARBA" id="ARBA00022630"/>
    </source>
</evidence>
<dbReference type="Gene3D" id="3.40.50.620">
    <property type="entry name" value="HUPs"/>
    <property type="match status" value="1"/>
</dbReference>
<keyword evidence="6" id="KW-0548">Nucleotidyltransferase</keyword>
<dbReference type="InterPro" id="IPR014729">
    <property type="entry name" value="Rossmann-like_a/b/a_fold"/>
</dbReference>
<keyword evidence="4" id="KW-0288">FMN</keyword>
<gene>
    <name evidence="14" type="primary">FLAD1</name>
    <name evidence="14" type="ORF">g.5319</name>
</gene>
<comment type="catalytic activity">
    <reaction evidence="12">
        <text>FMN + ATP + H(+) = FAD + diphosphate</text>
        <dbReference type="Rhea" id="RHEA:17237"/>
        <dbReference type="ChEBI" id="CHEBI:15378"/>
        <dbReference type="ChEBI" id="CHEBI:30616"/>
        <dbReference type="ChEBI" id="CHEBI:33019"/>
        <dbReference type="ChEBI" id="CHEBI:57692"/>
        <dbReference type="ChEBI" id="CHEBI:58210"/>
        <dbReference type="EC" id="2.7.7.2"/>
    </reaction>
</comment>
<evidence type="ECO:0000256" key="8">
    <source>
        <dbReference type="ARBA" id="ARBA00022827"/>
    </source>
</evidence>
<evidence type="ECO:0000259" key="13">
    <source>
        <dbReference type="Pfam" id="PF01507"/>
    </source>
</evidence>
<proteinExistence type="predicted"/>
<evidence type="ECO:0000256" key="2">
    <source>
        <dbReference type="ARBA" id="ARBA00012393"/>
    </source>
</evidence>
<evidence type="ECO:0000256" key="4">
    <source>
        <dbReference type="ARBA" id="ARBA00022643"/>
    </source>
</evidence>
<dbReference type="Pfam" id="PF01507">
    <property type="entry name" value="PAPS_reduct"/>
    <property type="match status" value="1"/>
</dbReference>
<dbReference type="GO" id="GO:0005524">
    <property type="term" value="F:ATP binding"/>
    <property type="evidence" value="ECO:0007669"/>
    <property type="project" value="UniProtKB-KW"/>
</dbReference>
<protein>
    <recommendedName>
        <fullName evidence="2">FAD synthase</fullName>
        <ecNumber evidence="2">2.7.7.2</ecNumber>
    </recommendedName>
    <alternativeName>
        <fullName evidence="10">FAD pyrophosphorylase</fullName>
    </alternativeName>
    <alternativeName>
        <fullName evidence="11">FMN adenylyltransferase</fullName>
    </alternativeName>
</protein>
<dbReference type="AlphaFoldDB" id="A0A6G1SHP0"/>
<dbReference type="CDD" id="cd23948">
    <property type="entry name" value="FAD_synthase"/>
    <property type="match status" value="1"/>
</dbReference>
<dbReference type="EC" id="2.7.7.2" evidence="2"/>
<accession>A0A6G1SHP0</accession>
<evidence type="ECO:0000256" key="10">
    <source>
        <dbReference type="ARBA" id="ARBA00031145"/>
    </source>
</evidence>
<dbReference type="PANTHER" id="PTHR23293">
    <property type="entry name" value="FAD SYNTHETASE-RELATED FMN ADENYLYLTRANSFERASE"/>
    <property type="match status" value="1"/>
</dbReference>